<sequence length="34" mass="3739">MLLLCCRTIGFSHCLSSCSKLGKFSFCVSRVLVV</sequence>
<accession>A0A2P2Q0U9</accession>
<evidence type="ECO:0000313" key="1">
    <source>
        <dbReference type="EMBL" id="MBX60573.1"/>
    </source>
</evidence>
<proteinExistence type="predicted"/>
<protein>
    <submittedName>
        <fullName evidence="1">Uncharacterized protein</fullName>
    </submittedName>
</protein>
<name>A0A2P2Q0U9_RHIMU</name>
<dbReference type="AlphaFoldDB" id="A0A2P2Q0U9"/>
<reference evidence="1" key="1">
    <citation type="submission" date="2018-02" db="EMBL/GenBank/DDBJ databases">
        <title>Rhizophora mucronata_Transcriptome.</title>
        <authorList>
            <person name="Meera S.P."/>
            <person name="Sreeshan A."/>
            <person name="Augustine A."/>
        </authorList>
    </citation>
    <scope>NUCLEOTIDE SEQUENCE</scope>
    <source>
        <tissue evidence="1">Leaf</tissue>
    </source>
</reference>
<dbReference type="EMBL" id="GGEC01080089">
    <property type="protein sequence ID" value="MBX60573.1"/>
    <property type="molecule type" value="Transcribed_RNA"/>
</dbReference>
<organism evidence="1">
    <name type="scientific">Rhizophora mucronata</name>
    <name type="common">Asiatic mangrove</name>
    <dbReference type="NCBI Taxonomy" id="61149"/>
    <lineage>
        <taxon>Eukaryota</taxon>
        <taxon>Viridiplantae</taxon>
        <taxon>Streptophyta</taxon>
        <taxon>Embryophyta</taxon>
        <taxon>Tracheophyta</taxon>
        <taxon>Spermatophyta</taxon>
        <taxon>Magnoliopsida</taxon>
        <taxon>eudicotyledons</taxon>
        <taxon>Gunneridae</taxon>
        <taxon>Pentapetalae</taxon>
        <taxon>rosids</taxon>
        <taxon>fabids</taxon>
        <taxon>Malpighiales</taxon>
        <taxon>Rhizophoraceae</taxon>
        <taxon>Rhizophora</taxon>
    </lineage>
</organism>